<dbReference type="GO" id="GO:0005634">
    <property type="term" value="C:nucleus"/>
    <property type="evidence" value="ECO:0007669"/>
    <property type="project" value="UniProtKB-SubCell"/>
</dbReference>
<dbReference type="GO" id="GO:0008270">
    <property type="term" value="F:zinc ion binding"/>
    <property type="evidence" value="ECO:0007669"/>
    <property type="project" value="UniProtKB-KW"/>
</dbReference>
<evidence type="ECO:0000256" key="2">
    <source>
        <dbReference type="ARBA" id="ARBA00004718"/>
    </source>
</evidence>
<dbReference type="Gene3D" id="3.30.40.10">
    <property type="entry name" value="Zinc/RING finger domain, C3HC4 (zinc finger)"/>
    <property type="match status" value="1"/>
</dbReference>
<keyword evidence="4" id="KW-0808">Transferase</keyword>
<sequence length="275" mass="30784">MSHRNNQGAVIATILNTMSSKEGEYRQGVKQNHQLSKSIGERLAKDGPLEEILMALNNNKGGGEEIVPPGEIKSFLSEQQGRLKALAERNSLRNEKIGFFLGAINQLQQGFETDNAHDQDVDYSSNIENFMKGEIQQMESSNRDLQGSKFCKEIRATLGENEGTAGEDDIEVVRNNEENIGNYKCCITAQWMEDPVTSTTCQHSYSRKGILSYIRSKGGQCPCPFPGCSQIVTQNVLEDDAGMARKVKRNRRRVEAEEEQKKQSQALDMDEDDED</sequence>
<dbReference type="SUPFAM" id="SSF57850">
    <property type="entry name" value="RING/U-box"/>
    <property type="match status" value="1"/>
</dbReference>
<dbReference type="GO" id="GO:0000724">
    <property type="term" value="P:double-strand break repair via homologous recombination"/>
    <property type="evidence" value="ECO:0007669"/>
    <property type="project" value="InterPro"/>
</dbReference>
<dbReference type="CDD" id="cd16651">
    <property type="entry name" value="SPL-RING_NSE2"/>
    <property type="match status" value="1"/>
</dbReference>
<accession>A0A9N8E9I3</accession>
<keyword evidence="5" id="KW-0479">Metal-binding</keyword>
<evidence type="ECO:0000256" key="4">
    <source>
        <dbReference type="ARBA" id="ARBA00022679"/>
    </source>
</evidence>
<evidence type="ECO:0000256" key="8">
    <source>
        <dbReference type="ARBA" id="ARBA00022833"/>
    </source>
</evidence>
<dbReference type="Pfam" id="PF11789">
    <property type="entry name" value="zf-Nse"/>
    <property type="match status" value="1"/>
</dbReference>
<dbReference type="InterPro" id="IPR004181">
    <property type="entry name" value="Znf_MIZ"/>
</dbReference>
<dbReference type="Proteomes" id="UP001153069">
    <property type="component" value="Unassembled WGS sequence"/>
</dbReference>
<dbReference type="OrthoDB" id="26899at2759"/>
<dbReference type="InterPro" id="IPR013083">
    <property type="entry name" value="Znf_RING/FYVE/PHD"/>
</dbReference>
<evidence type="ECO:0000259" key="11">
    <source>
        <dbReference type="Pfam" id="PF11789"/>
    </source>
</evidence>
<dbReference type="PANTHER" id="PTHR21330:SF1">
    <property type="entry name" value="E3 SUMO-PROTEIN LIGASE NSE2"/>
    <property type="match status" value="1"/>
</dbReference>
<evidence type="ECO:0000313" key="12">
    <source>
        <dbReference type="EMBL" id="CAB9514505.1"/>
    </source>
</evidence>
<comment type="similarity">
    <text evidence="3">Belongs to the NSE2 family.</text>
</comment>
<evidence type="ECO:0000313" key="13">
    <source>
        <dbReference type="Proteomes" id="UP001153069"/>
    </source>
</evidence>
<gene>
    <name evidence="12" type="ORF">SEMRO_657_G182610.1</name>
</gene>
<name>A0A9N8E9I3_9STRA</name>
<evidence type="ECO:0000256" key="5">
    <source>
        <dbReference type="ARBA" id="ARBA00022723"/>
    </source>
</evidence>
<dbReference type="PANTHER" id="PTHR21330">
    <property type="entry name" value="E3 SUMO-PROTEIN LIGASE NSE2"/>
    <property type="match status" value="1"/>
</dbReference>
<organism evidence="12 13">
    <name type="scientific">Seminavis robusta</name>
    <dbReference type="NCBI Taxonomy" id="568900"/>
    <lineage>
        <taxon>Eukaryota</taxon>
        <taxon>Sar</taxon>
        <taxon>Stramenopiles</taxon>
        <taxon>Ochrophyta</taxon>
        <taxon>Bacillariophyta</taxon>
        <taxon>Bacillariophyceae</taxon>
        <taxon>Bacillariophycidae</taxon>
        <taxon>Naviculales</taxon>
        <taxon>Naviculaceae</taxon>
        <taxon>Seminavis</taxon>
    </lineage>
</organism>
<feature type="domain" description="SP-RING-type" evidence="11">
    <location>
        <begin position="177"/>
        <end position="229"/>
    </location>
</feature>
<keyword evidence="8" id="KW-0862">Zinc</keyword>
<protein>
    <submittedName>
        <fullName evidence="12">Zinc-finger of the MIZ type in Nse subunit</fullName>
    </submittedName>
</protein>
<keyword evidence="6 12" id="KW-0863">Zinc-finger</keyword>
<dbReference type="EMBL" id="CAICTM010000656">
    <property type="protein sequence ID" value="CAB9514505.1"/>
    <property type="molecule type" value="Genomic_DNA"/>
</dbReference>
<evidence type="ECO:0000256" key="9">
    <source>
        <dbReference type="ARBA" id="ARBA00023242"/>
    </source>
</evidence>
<proteinExistence type="inferred from homology"/>
<comment type="caution">
    <text evidence="12">The sequence shown here is derived from an EMBL/GenBank/DDBJ whole genome shotgun (WGS) entry which is preliminary data.</text>
</comment>
<evidence type="ECO:0000256" key="6">
    <source>
        <dbReference type="ARBA" id="ARBA00022771"/>
    </source>
</evidence>
<dbReference type="GO" id="GO:0030915">
    <property type="term" value="C:Smc5-Smc6 complex"/>
    <property type="evidence" value="ECO:0007669"/>
    <property type="project" value="InterPro"/>
</dbReference>
<comment type="pathway">
    <text evidence="2">Protein modification; protein sumoylation.</text>
</comment>
<evidence type="ECO:0000256" key="3">
    <source>
        <dbReference type="ARBA" id="ARBA00008212"/>
    </source>
</evidence>
<dbReference type="InterPro" id="IPR026846">
    <property type="entry name" value="Nse2(Mms21)"/>
</dbReference>
<evidence type="ECO:0000256" key="10">
    <source>
        <dbReference type="SAM" id="MobiDB-lite"/>
    </source>
</evidence>
<feature type="region of interest" description="Disordered" evidence="10">
    <location>
        <begin position="246"/>
        <end position="275"/>
    </location>
</feature>
<comment type="subcellular location">
    <subcellularLocation>
        <location evidence="1">Nucleus</location>
    </subcellularLocation>
</comment>
<keyword evidence="7" id="KW-0833">Ubl conjugation pathway</keyword>
<dbReference type="AlphaFoldDB" id="A0A9N8E9I3"/>
<evidence type="ECO:0000256" key="1">
    <source>
        <dbReference type="ARBA" id="ARBA00004123"/>
    </source>
</evidence>
<feature type="compositionally biased region" description="Basic and acidic residues" evidence="10">
    <location>
        <begin position="253"/>
        <end position="262"/>
    </location>
</feature>
<keyword evidence="13" id="KW-1185">Reference proteome</keyword>
<dbReference type="GO" id="GO:0016925">
    <property type="term" value="P:protein sumoylation"/>
    <property type="evidence" value="ECO:0007669"/>
    <property type="project" value="TreeGrafter"/>
</dbReference>
<reference evidence="12" key="1">
    <citation type="submission" date="2020-06" db="EMBL/GenBank/DDBJ databases">
        <authorList>
            <consortium name="Plant Systems Biology data submission"/>
        </authorList>
    </citation>
    <scope>NUCLEOTIDE SEQUENCE</scope>
    <source>
        <strain evidence="12">D6</strain>
    </source>
</reference>
<keyword evidence="9" id="KW-0539">Nucleus</keyword>
<evidence type="ECO:0000256" key="7">
    <source>
        <dbReference type="ARBA" id="ARBA00022786"/>
    </source>
</evidence>
<dbReference type="GO" id="GO:0061665">
    <property type="term" value="F:SUMO ligase activity"/>
    <property type="evidence" value="ECO:0007669"/>
    <property type="project" value="TreeGrafter"/>
</dbReference>